<dbReference type="PANTHER" id="PTHR38009:SF1">
    <property type="entry name" value="CONSERVED HYPOTHETICAL PHAGE TAIL PROTEIN"/>
    <property type="match status" value="1"/>
</dbReference>
<reference evidence="2" key="1">
    <citation type="journal article" date="2019" name="Int. J. Syst. Evol. Microbiol.">
        <title>The Global Catalogue of Microorganisms (GCM) 10K type strain sequencing project: providing services to taxonomists for standard genome sequencing and annotation.</title>
        <authorList>
            <consortium name="The Broad Institute Genomics Platform"/>
            <consortium name="The Broad Institute Genome Sequencing Center for Infectious Disease"/>
            <person name="Wu L."/>
            <person name="Ma J."/>
        </authorList>
    </citation>
    <scope>NUCLEOTIDE SEQUENCE [LARGE SCALE GENOMIC DNA]</scope>
    <source>
        <strain evidence="2">CGMCC 4.7177</strain>
    </source>
</reference>
<organism evidence="1 2">
    <name type="scientific">Streptomyces vulcanius</name>
    <dbReference type="NCBI Taxonomy" id="1441876"/>
    <lineage>
        <taxon>Bacteria</taxon>
        <taxon>Bacillati</taxon>
        <taxon>Actinomycetota</taxon>
        <taxon>Actinomycetes</taxon>
        <taxon>Kitasatosporales</taxon>
        <taxon>Streptomycetaceae</taxon>
        <taxon>Streptomyces</taxon>
    </lineage>
</organism>
<dbReference type="RefSeq" id="WP_361942078.1">
    <property type="nucleotide sequence ID" value="NZ_JBHSFK010000002.1"/>
</dbReference>
<accession>A0ABV9AIM5</accession>
<dbReference type="Pfam" id="PF06841">
    <property type="entry name" value="Phage_T4_gp19"/>
    <property type="match status" value="1"/>
</dbReference>
<dbReference type="Proteomes" id="UP001595839">
    <property type="component" value="Unassembled WGS sequence"/>
</dbReference>
<evidence type="ECO:0000313" key="2">
    <source>
        <dbReference type="Proteomes" id="UP001595839"/>
    </source>
</evidence>
<dbReference type="InterPro" id="IPR011747">
    <property type="entry name" value="CHP02241"/>
</dbReference>
<gene>
    <name evidence="1" type="ORF">ACFPIH_03160</name>
</gene>
<name>A0ABV9AIM5_9ACTN</name>
<comment type="caution">
    <text evidence="1">The sequence shown here is derived from an EMBL/GenBank/DDBJ whole genome shotgun (WGS) entry which is preliminary data.</text>
</comment>
<dbReference type="InterPro" id="IPR010667">
    <property type="entry name" value="Phage_T4_Gp19"/>
</dbReference>
<proteinExistence type="predicted"/>
<dbReference type="NCBIfam" id="TIGR02241">
    <property type="entry name" value="conserved hypothetical phage tail region protein"/>
    <property type="match status" value="1"/>
</dbReference>
<sequence length="194" mass="21050">MGATTTTQKPSLAQLQTDPLRNFKFQVMIHLAGSTLDSSKRSNQLGFMSVSGLSITTDVVVYRQGGMNTTTQKMPGQSDFAPITLSRGLICGDSDIYAWLKQLFMVMQGTGGNNGSYNFRATMDIFLLDHPVTTSSVTYKAGWRVYNCWPTSIAFGDLDSGANGVELQQITLAHEGWDFKIASKYGPGSGISLP</sequence>
<keyword evidence="2" id="KW-1185">Reference proteome</keyword>
<evidence type="ECO:0000313" key="1">
    <source>
        <dbReference type="EMBL" id="MFC4498530.1"/>
    </source>
</evidence>
<dbReference type="PANTHER" id="PTHR38009">
    <property type="entry name" value="CONSERVED HYPOTHETICAL PHAGE TAIL PROTEIN"/>
    <property type="match status" value="1"/>
</dbReference>
<protein>
    <submittedName>
        <fullName evidence="1">Phage tail protein</fullName>
    </submittedName>
</protein>
<dbReference type="EMBL" id="JBHSFK010000002">
    <property type="protein sequence ID" value="MFC4498530.1"/>
    <property type="molecule type" value="Genomic_DNA"/>
</dbReference>